<dbReference type="Pfam" id="PF00588">
    <property type="entry name" value="SpoU_methylase"/>
    <property type="match status" value="1"/>
</dbReference>
<keyword evidence="2 5" id="KW-0489">Methyltransferase</keyword>
<comment type="similarity">
    <text evidence="1">Belongs to the class IV-like SAM-binding methyltransferase superfamily. RNA methyltransferase TrmH family.</text>
</comment>
<dbReference type="AlphaFoldDB" id="A0A363UJQ4"/>
<dbReference type="OrthoDB" id="9806346at2"/>
<comment type="function">
    <text evidence="5">Catalyzes the formation of 2'O-methylated cytidine (Cm32) or 2'O-methylated uridine (Um32) at position 32 in tRNA.</text>
</comment>
<evidence type="ECO:0000256" key="1">
    <source>
        <dbReference type="ARBA" id="ARBA00007228"/>
    </source>
</evidence>
<name>A0A363UJQ4_9GAMM</name>
<comment type="catalytic activity">
    <reaction evidence="5">
        <text>cytidine(32) in tRNA + S-adenosyl-L-methionine = 2'-O-methylcytidine(32) in tRNA + S-adenosyl-L-homocysteine + H(+)</text>
        <dbReference type="Rhea" id="RHEA:42932"/>
        <dbReference type="Rhea" id="RHEA-COMP:10288"/>
        <dbReference type="Rhea" id="RHEA-COMP:10289"/>
        <dbReference type="ChEBI" id="CHEBI:15378"/>
        <dbReference type="ChEBI" id="CHEBI:57856"/>
        <dbReference type="ChEBI" id="CHEBI:59789"/>
        <dbReference type="ChEBI" id="CHEBI:74495"/>
        <dbReference type="ChEBI" id="CHEBI:82748"/>
        <dbReference type="EC" id="2.1.1.200"/>
    </reaction>
</comment>
<dbReference type="EC" id="2.1.1.200" evidence="5"/>
<dbReference type="CDD" id="cd18093">
    <property type="entry name" value="SpoU-like_TrmJ"/>
    <property type="match status" value="1"/>
</dbReference>
<evidence type="ECO:0000256" key="3">
    <source>
        <dbReference type="ARBA" id="ARBA00022679"/>
    </source>
</evidence>
<evidence type="ECO:0000313" key="7">
    <source>
        <dbReference type="EMBL" id="PWN55634.1"/>
    </source>
</evidence>
<dbReference type="EMBL" id="QEQK01000009">
    <property type="protein sequence ID" value="PWN55634.1"/>
    <property type="molecule type" value="Genomic_DNA"/>
</dbReference>
<accession>A0A363UJQ4</accession>
<evidence type="ECO:0000256" key="4">
    <source>
        <dbReference type="ARBA" id="ARBA00022691"/>
    </source>
</evidence>
<dbReference type="Proteomes" id="UP000251800">
    <property type="component" value="Unassembled WGS sequence"/>
</dbReference>
<dbReference type="GO" id="GO:0106339">
    <property type="term" value="F:tRNA (cytidine(32)-2'-O)-methyltransferase activity"/>
    <property type="evidence" value="ECO:0007669"/>
    <property type="project" value="RHEA"/>
</dbReference>
<dbReference type="InterPro" id="IPR029026">
    <property type="entry name" value="tRNA_m1G_MTases_N"/>
</dbReference>
<dbReference type="InterPro" id="IPR004384">
    <property type="entry name" value="RNA_MeTrfase_TrmJ/LasT"/>
</dbReference>
<dbReference type="PANTHER" id="PTHR42786">
    <property type="entry name" value="TRNA/RRNA METHYLTRANSFERASE"/>
    <property type="match status" value="1"/>
</dbReference>
<sequence length="243" mass="26480">MRDLSSIRVVLVGTTDSGNIGAAARAMKTMGLSDLALVAPREFPSAKATARASGATDVLAQAMVVERVEDAIADRNLVMGASARLRAITVPADTPREAAERIATLPDDTRAAVLFGREKTGLTNAELDLCQRLIHVPANPEYSSLNLAMSVQVMAYELRQCLLAPRIDLAEGAAPATQAAMDGFFEHLERALTHVRYLDPDNPRQLMRRMRRLFHRAQPDGDEVNLLRGVLTKIERCTPPDRG</sequence>
<dbReference type="GO" id="GO:0160206">
    <property type="term" value="F:tRNA (cytidine(32)/uridine(32)-2'-O)-methyltransferase activity"/>
    <property type="evidence" value="ECO:0007669"/>
    <property type="project" value="UniProtKB-EC"/>
</dbReference>
<organism evidence="7 8">
    <name type="scientific">Abyssibacter profundi</name>
    <dbReference type="NCBI Taxonomy" id="2182787"/>
    <lineage>
        <taxon>Bacteria</taxon>
        <taxon>Pseudomonadati</taxon>
        <taxon>Pseudomonadota</taxon>
        <taxon>Gammaproteobacteria</taxon>
        <taxon>Chromatiales</taxon>
        <taxon>Oceanococcaceae</taxon>
        <taxon>Abyssibacter</taxon>
    </lineage>
</organism>
<reference evidence="7 8" key="1">
    <citation type="submission" date="2018-05" db="EMBL/GenBank/DDBJ databases">
        <title>Abyssibacter profundi OUC007T gen. nov., sp. nov, a marine bacterium isolated from seawater of the Mariana Trench.</title>
        <authorList>
            <person name="Zhou S."/>
        </authorList>
    </citation>
    <scope>NUCLEOTIDE SEQUENCE [LARGE SCALE GENOMIC DNA]</scope>
    <source>
        <strain evidence="7 8">OUC007</strain>
    </source>
</reference>
<evidence type="ECO:0000313" key="8">
    <source>
        <dbReference type="Proteomes" id="UP000251800"/>
    </source>
</evidence>
<keyword evidence="8" id="KW-1185">Reference proteome</keyword>
<dbReference type="NCBIfam" id="TIGR00050">
    <property type="entry name" value="rRNA_methyl_1"/>
    <property type="match status" value="1"/>
</dbReference>
<keyword evidence="3 7" id="KW-0808">Transferase</keyword>
<dbReference type="GO" id="GO:0002128">
    <property type="term" value="P:tRNA nucleoside ribose methylation"/>
    <property type="evidence" value="ECO:0007669"/>
    <property type="project" value="TreeGrafter"/>
</dbReference>
<dbReference type="RefSeq" id="WP_109720558.1">
    <property type="nucleotide sequence ID" value="NZ_QEQK01000009.1"/>
</dbReference>
<comment type="catalytic activity">
    <reaction evidence="5">
        <text>uridine(32) in tRNA + S-adenosyl-L-methionine = 2'-O-methyluridine(32) in tRNA + S-adenosyl-L-homocysteine + H(+)</text>
        <dbReference type="Rhea" id="RHEA:42936"/>
        <dbReference type="Rhea" id="RHEA-COMP:10107"/>
        <dbReference type="Rhea" id="RHEA-COMP:10290"/>
        <dbReference type="ChEBI" id="CHEBI:15378"/>
        <dbReference type="ChEBI" id="CHEBI:57856"/>
        <dbReference type="ChEBI" id="CHEBI:59789"/>
        <dbReference type="ChEBI" id="CHEBI:65315"/>
        <dbReference type="ChEBI" id="CHEBI:74478"/>
        <dbReference type="EC" id="2.1.1.200"/>
    </reaction>
</comment>
<comment type="subcellular location">
    <subcellularLocation>
        <location evidence="5">Cytoplasm</location>
    </subcellularLocation>
</comment>
<feature type="domain" description="tRNA/rRNA methyltransferase SpoU type" evidence="6">
    <location>
        <begin position="7"/>
        <end position="156"/>
    </location>
</feature>
<gene>
    <name evidence="5" type="primary">trmJ</name>
    <name evidence="7" type="ORF">DEH80_11040</name>
</gene>
<evidence type="ECO:0000256" key="2">
    <source>
        <dbReference type="ARBA" id="ARBA00022603"/>
    </source>
</evidence>
<dbReference type="PIRSF" id="PIRSF004808">
    <property type="entry name" value="LasT"/>
    <property type="match status" value="1"/>
</dbReference>
<protein>
    <recommendedName>
        <fullName evidence="5">tRNA (cytidine/uridine-2'-O-)-methyltransferase TrmJ</fullName>
        <ecNumber evidence="5">2.1.1.200</ecNumber>
    </recommendedName>
    <alternativeName>
        <fullName evidence="5">tRNA (cytidine(32)/uridine(32)-2'-O)-methyltransferase</fullName>
    </alternativeName>
    <alternativeName>
        <fullName evidence="5">tRNA Cm32/Um32 methyltransferase</fullName>
    </alternativeName>
</protein>
<dbReference type="Gene3D" id="3.40.1280.10">
    <property type="match status" value="1"/>
</dbReference>
<keyword evidence="5" id="KW-0963">Cytoplasm</keyword>
<dbReference type="PANTHER" id="PTHR42786:SF2">
    <property type="entry name" value="TRNA (CYTIDINE_URIDINE-2'-O-)-METHYLTRANSFERASE TRMJ"/>
    <property type="match status" value="1"/>
</dbReference>
<keyword evidence="5" id="KW-0819">tRNA processing</keyword>
<evidence type="ECO:0000256" key="5">
    <source>
        <dbReference type="RuleBase" id="RU362024"/>
    </source>
</evidence>
<dbReference type="FunFam" id="3.40.1280.10:FF:000006">
    <property type="entry name" value="Uncharacterized tRNA/rRNA methyltransferase HI_0380"/>
    <property type="match status" value="1"/>
</dbReference>
<proteinExistence type="inferred from homology"/>
<dbReference type="GO" id="GO:0005829">
    <property type="term" value="C:cytosol"/>
    <property type="evidence" value="ECO:0007669"/>
    <property type="project" value="TreeGrafter"/>
</dbReference>
<dbReference type="SUPFAM" id="SSF75217">
    <property type="entry name" value="alpha/beta knot"/>
    <property type="match status" value="1"/>
</dbReference>
<keyword evidence="4 5" id="KW-0949">S-adenosyl-L-methionine</keyword>
<dbReference type="GO" id="GO:0003723">
    <property type="term" value="F:RNA binding"/>
    <property type="evidence" value="ECO:0007669"/>
    <property type="project" value="InterPro"/>
</dbReference>
<dbReference type="InterPro" id="IPR001537">
    <property type="entry name" value="SpoU_MeTrfase"/>
</dbReference>
<dbReference type="Gene3D" id="1.10.8.590">
    <property type="match status" value="1"/>
</dbReference>
<comment type="subunit">
    <text evidence="5">Homodimer.</text>
</comment>
<evidence type="ECO:0000259" key="6">
    <source>
        <dbReference type="Pfam" id="PF00588"/>
    </source>
</evidence>
<dbReference type="InterPro" id="IPR029028">
    <property type="entry name" value="Alpha/beta_knot_MTases"/>
</dbReference>
<comment type="caution">
    <text evidence="7">The sequence shown here is derived from an EMBL/GenBank/DDBJ whole genome shotgun (WGS) entry which is preliminary data.</text>
</comment>